<evidence type="ECO:0000313" key="11">
    <source>
        <dbReference type="EMBL" id="GAV67285.1"/>
    </source>
</evidence>
<feature type="transmembrane region" description="Helical" evidence="10">
    <location>
        <begin position="164"/>
        <end position="184"/>
    </location>
</feature>
<evidence type="ECO:0000256" key="2">
    <source>
        <dbReference type="ARBA" id="ARBA00007809"/>
    </source>
</evidence>
<evidence type="ECO:0000256" key="9">
    <source>
        <dbReference type="ARBA" id="ARBA00023136"/>
    </source>
</evidence>
<evidence type="ECO:0000256" key="8">
    <source>
        <dbReference type="ARBA" id="ARBA00022989"/>
    </source>
</evidence>
<dbReference type="GO" id="GO:0005886">
    <property type="term" value="C:plasma membrane"/>
    <property type="evidence" value="ECO:0007669"/>
    <property type="project" value="UniProtKB-SubCell"/>
</dbReference>
<name>A0A1Q3BH62_CEPFO</name>
<feature type="transmembrane region" description="Helical" evidence="10">
    <location>
        <begin position="190"/>
        <end position="213"/>
    </location>
</feature>
<dbReference type="GO" id="GO:0008515">
    <property type="term" value="F:sucrose transmembrane transporter activity"/>
    <property type="evidence" value="ECO:0007669"/>
    <property type="project" value="UniProtKB-ARBA"/>
</dbReference>
<dbReference type="Gene3D" id="1.20.1280.290">
    <property type="match status" value="2"/>
</dbReference>
<dbReference type="PANTHER" id="PTHR10791:SF157">
    <property type="entry name" value="BIDIRECTIONAL SUGAR TRANSPORTER SWEET"/>
    <property type="match status" value="1"/>
</dbReference>
<sequence>MDAFSDPRFAQIFGISGNVVSFMVYLAPVPTFYRIIKKKSTEGFQSIPYSVALFSSMLLLYYAFLKTNVFMLVTINTIGCVIESIYLIIYLIYAPKSAKVFTIKLLLLFNSGAYGLIVVITYVLSKGDMRVTIVGWICAVFSVCVFAAPLSIIRLVIKTKSVEYMPFTLSLALTVSAFMWGFYGLALGDYFVATPNVLGILFGFTQMILYYFYKNKSQVILWDEKLKESNNGIQMSKTEKQENCVVDLNQPDQVNAINVKNNNPIIVPSGELNV</sequence>
<dbReference type="PANTHER" id="PTHR10791">
    <property type="entry name" value="RAG1-ACTIVATING PROTEIN 1"/>
    <property type="match status" value="1"/>
</dbReference>
<feature type="transmembrane region" description="Helical" evidence="10">
    <location>
        <begin position="70"/>
        <end position="93"/>
    </location>
</feature>
<feature type="transmembrane region" description="Helical" evidence="10">
    <location>
        <begin position="105"/>
        <end position="125"/>
    </location>
</feature>
<feature type="transmembrane region" description="Helical" evidence="10">
    <location>
        <begin position="131"/>
        <end position="157"/>
    </location>
</feature>
<comment type="function">
    <text evidence="10">Mediates both low-affinity uptake and efflux of sugar across the membrane.</text>
</comment>
<keyword evidence="9 10" id="KW-0472">Membrane</keyword>
<evidence type="ECO:0000256" key="6">
    <source>
        <dbReference type="ARBA" id="ARBA00022692"/>
    </source>
</evidence>
<reference evidence="12" key="1">
    <citation type="submission" date="2016-04" db="EMBL/GenBank/DDBJ databases">
        <title>Cephalotus genome sequencing.</title>
        <authorList>
            <person name="Fukushima K."/>
            <person name="Hasebe M."/>
            <person name="Fang X."/>
        </authorList>
    </citation>
    <scope>NUCLEOTIDE SEQUENCE [LARGE SCALE GENOMIC DNA]</scope>
    <source>
        <strain evidence="12">cv. St1</strain>
    </source>
</reference>
<evidence type="ECO:0000256" key="4">
    <source>
        <dbReference type="ARBA" id="ARBA00022475"/>
    </source>
</evidence>
<dbReference type="EMBL" id="BDDD01000531">
    <property type="protein sequence ID" value="GAV67285.1"/>
    <property type="molecule type" value="Genomic_DNA"/>
</dbReference>
<keyword evidence="3 10" id="KW-0813">Transport</keyword>
<keyword evidence="4" id="KW-1003">Cell membrane</keyword>
<organism evidence="11 12">
    <name type="scientific">Cephalotus follicularis</name>
    <name type="common">Albany pitcher plant</name>
    <dbReference type="NCBI Taxonomy" id="3775"/>
    <lineage>
        <taxon>Eukaryota</taxon>
        <taxon>Viridiplantae</taxon>
        <taxon>Streptophyta</taxon>
        <taxon>Embryophyta</taxon>
        <taxon>Tracheophyta</taxon>
        <taxon>Spermatophyta</taxon>
        <taxon>Magnoliopsida</taxon>
        <taxon>eudicotyledons</taxon>
        <taxon>Gunneridae</taxon>
        <taxon>Pentapetalae</taxon>
        <taxon>rosids</taxon>
        <taxon>fabids</taxon>
        <taxon>Oxalidales</taxon>
        <taxon>Cephalotaceae</taxon>
        <taxon>Cephalotus</taxon>
    </lineage>
</organism>
<evidence type="ECO:0000256" key="5">
    <source>
        <dbReference type="ARBA" id="ARBA00022597"/>
    </source>
</evidence>
<evidence type="ECO:0000313" key="12">
    <source>
        <dbReference type="Proteomes" id="UP000187406"/>
    </source>
</evidence>
<comment type="caution">
    <text evidence="11">The sequence shown here is derived from an EMBL/GenBank/DDBJ whole genome shotgun (WGS) entry which is preliminary data.</text>
</comment>
<gene>
    <name evidence="11" type="ORF">CFOL_v3_10791</name>
</gene>
<dbReference type="GO" id="GO:0051119">
    <property type="term" value="F:sugar transmembrane transporter activity"/>
    <property type="evidence" value="ECO:0007669"/>
    <property type="project" value="InterPro"/>
</dbReference>
<dbReference type="InterPro" id="IPR047664">
    <property type="entry name" value="SWEET"/>
</dbReference>
<dbReference type="InterPro" id="IPR004316">
    <property type="entry name" value="SWEET_rpt"/>
</dbReference>
<dbReference type="STRING" id="3775.A0A1Q3BH62"/>
<dbReference type="OrthoDB" id="409725at2759"/>
<dbReference type="FunFam" id="1.20.1280.290:FF:000001">
    <property type="entry name" value="Bidirectional sugar transporter SWEET"/>
    <property type="match status" value="1"/>
</dbReference>
<keyword evidence="12" id="KW-1185">Reference proteome</keyword>
<dbReference type="InParanoid" id="A0A1Q3BH62"/>
<proteinExistence type="inferred from homology"/>
<protein>
    <recommendedName>
        <fullName evidence="10">Bidirectional sugar transporter SWEET</fullName>
    </recommendedName>
</protein>
<evidence type="ECO:0000256" key="3">
    <source>
        <dbReference type="ARBA" id="ARBA00022448"/>
    </source>
</evidence>
<comment type="similarity">
    <text evidence="2 10">Belongs to the SWEET sugar transporter family.</text>
</comment>
<feature type="transmembrane region" description="Helical" evidence="10">
    <location>
        <begin position="12"/>
        <end position="35"/>
    </location>
</feature>
<keyword evidence="8 10" id="KW-1133">Transmembrane helix</keyword>
<accession>A0A1Q3BH62</accession>
<evidence type="ECO:0000256" key="10">
    <source>
        <dbReference type="RuleBase" id="RU910715"/>
    </source>
</evidence>
<feature type="transmembrane region" description="Helical" evidence="10">
    <location>
        <begin position="47"/>
        <end position="64"/>
    </location>
</feature>
<keyword evidence="5 10" id="KW-0762">Sugar transport</keyword>
<evidence type="ECO:0000256" key="1">
    <source>
        <dbReference type="ARBA" id="ARBA00004651"/>
    </source>
</evidence>
<keyword evidence="6 10" id="KW-0812">Transmembrane</keyword>
<dbReference type="Proteomes" id="UP000187406">
    <property type="component" value="Unassembled WGS sequence"/>
</dbReference>
<dbReference type="FunFam" id="1.20.1280.290:FF:000003">
    <property type="entry name" value="Bidirectional sugar transporter SWEET"/>
    <property type="match status" value="1"/>
</dbReference>
<comment type="subcellular location">
    <subcellularLocation>
        <location evidence="1 10">Cell membrane</location>
        <topology evidence="1 10">Multi-pass membrane protein</topology>
    </subcellularLocation>
</comment>
<keyword evidence="7" id="KW-0677">Repeat</keyword>
<evidence type="ECO:0000256" key="7">
    <source>
        <dbReference type="ARBA" id="ARBA00022737"/>
    </source>
</evidence>
<dbReference type="AlphaFoldDB" id="A0A1Q3BH62"/>
<dbReference type="Pfam" id="PF03083">
    <property type="entry name" value="MtN3_slv"/>
    <property type="match status" value="2"/>
</dbReference>